<proteinExistence type="predicted"/>
<dbReference type="RefSeq" id="WP_147922227.1">
    <property type="nucleotide sequence ID" value="NZ_VRTY01000047.1"/>
</dbReference>
<organism evidence="1 2">
    <name type="scientific">Pontibacter qinzhouensis</name>
    <dbReference type="NCBI Taxonomy" id="2603253"/>
    <lineage>
        <taxon>Bacteria</taxon>
        <taxon>Pseudomonadati</taxon>
        <taxon>Bacteroidota</taxon>
        <taxon>Cytophagia</taxon>
        <taxon>Cytophagales</taxon>
        <taxon>Hymenobacteraceae</taxon>
        <taxon>Pontibacter</taxon>
    </lineage>
</organism>
<dbReference type="AlphaFoldDB" id="A0A5C8K2K2"/>
<evidence type="ECO:0000313" key="1">
    <source>
        <dbReference type="EMBL" id="TXK44841.1"/>
    </source>
</evidence>
<accession>A0A5C8K2K2</accession>
<reference evidence="1 2" key="1">
    <citation type="submission" date="2019-08" db="EMBL/GenBank/DDBJ databases">
        <authorList>
            <person name="Shi S."/>
        </authorList>
    </citation>
    <scope>NUCLEOTIDE SEQUENCE [LARGE SCALE GENOMIC DNA]</scope>
    <source>
        <strain evidence="1 2">GY10130</strain>
    </source>
</reference>
<protein>
    <submittedName>
        <fullName evidence="1">Uncharacterized protein</fullName>
    </submittedName>
</protein>
<dbReference type="Proteomes" id="UP000321926">
    <property type="component" value="Unassembled WGS sequence"/>
</dbReference>
<dbReference type="EMBL" id="VRTY01000047">
    <property type="protein sequence ID" value="TXK44841.1"/>
    <property type="molecule type" value="Genomic_DNA"/>
</dbReference>
<evidence type="ECO:0000313" key="2">
    <source>
        <dbReference type="Proteomes" id="UP000321926"/>
    </source>
</evidence>
<sequence length="59" mass="6516">MITWNYAEPNETYVKVTGPLAEHFIQEAGVLAHPEGLFVPINLYNTIMGKLSAQILSIA</sequence>
<name>A0A5C8K2K2_9BACT</name>
<comment type="caution">
    <text evidence="1">The sequence shown here is derived from an EMBL/GenBank/DDBJ whole genome shotgun (WGS) entry which is preliminary data.</text>
</comment>
<keyword evidence="2" id="KW-1185">Reference proteome</keyword>
<gene>
    <name evidence="1" type="ORF">FVR03_13210</name>
</gene>